<dbReference type="STRING" id="693986.MOC_5286"/>
<dbReference type="Pfam" id="PF21834">
    <property type="entry name" value="DUF6894"/>
    <property type="match status" value="1"/>
</dbReference>
<evidence type="ECO:0000313" key="3">
    <source>
        <dbReference type="Proteomes" id="UP000029492"/>
    </source>
</evidence>
<organism evidence="2 3">
    <name type="scientific">Methylobacterium oryzae CBMB20</name>
    <dbReference type="NCBI Taxonomy" id="693986"/>
    <lineage>
        <taxon>Bacteria</taxon>
        <taxon>Pseudomonadati</taxon>
        <taxon>Pseudomonadota</taxon>
        <taxon>Alphaproteobacteria</taxon>
        <taxon>Hyphomicrobiales</taxon>
        <taxon>Methylobacteriaceae</taxon>
        <taxon>Methylobacterium</taxon>
    </lineage>
</organism>
<dbReference type="GeneID" id="96602571"/>
<dbReference type="RefSeq" id="WP_043355176.1">
    <property type="nucleotide sequence ID" value="NZ_CP003811.1"/>
</dbReference>
<dbReference type="KEGG" id="mor:MOC_5286"/>
<keyword evidence="3" id="KW-1185">Reference proteome</keyword>
<dbReference type="EMBL" id="CP003811">
    <property type="protein sequence ID" value="AIQ93041.1"/>
    <property type="molecule type" value="Genomic_DNA"/>
</dbReference>
<accession>A0A089NYK4</accession>
<feature type="domain" description="DUF6894" evidence="1">
    <location>
        <begin position="4"/>
        <end position="71"/>
    </location>
</feature>
<dbReference type="InterPro" id="IPR054189">
    <property type="entry name" value="DUF6894"/>
</dbReference>
<dbReference type="Proteomes" id="UP000029492">
    <property type="component" value="Chromosome"/>
</dbReference>
<reference evidence="2 3" key="1">
    <citation type="journal article" date="2014" name="PLoS ONE">
        <title>Genome Information of Methylobacterium oryzae, a Plant-Probiotic Methylotroph in the Phyllosphere.</title>
        <authorList>
            <person name="Kwak M.J."/>
            <person name="Jeong H."/>
            <person name="Madhaiyan M."/>
            <person name="Lee Y."/>
            <person name="Sa T.M."/>
            <person name="Oh T.K."/>
            <person name="Kim J.F."/>
        </authorList>
    </citation>
    <scope>NUCLEOTIDE SEQUENCE [LARGE SCALE GENOMIC DNA]</scope>
    <source>
        <strain evidence="2 3">CBMB20</strain>
    </source>
</reference>
<dbReference type="AlphaFoldDB" id="A0A089NYK4"/>
<protein>
    <submittedName>
        <fullName evidence="2">Protein of unassigned function</fullName>
    </submittedName>
</protein>
<evidence type="ECO:0000313" key="2">
    <source>
        <dbReference type="EMBL" id="AIQ93041.1"/>
    </source>
</evidence>
<proteinExistence type="predicted"/>
<name>A0A089NYK4_9HYPH</name>
<gene>
    <name evidence="2" type="ORF">MOC_5286</name>
</gene>
<evidence type="ECO:0000259" key="1">
    <source>
        <dbReference type="Pfam" id="PF21834"/>
    </source>
</evidence>
<sequence>MPSRFYFDIENGKETIRDAQGVEAEDLAEALAEARSVIDEVAGDLGAAGSDGRWTLVVRDATGAEVGRLPIKS</sequence>
<dbReference type="HOGENOM" id="CLU_163135_1_0_5"/>